<dbReference type="Proteomes" id="UP000019149">
    <property type="component" value="Unassembled WGS sequence"/>
</dbReference>
<dbReference type="CTD" id="36340862"/>
<sequence length="224" mass="25306">MVEFFLFGFGFLSKMMSNLRSFGRYKDSSGPLQSSERISSMNITLNNTFHIQYTTQFHNGTLLIFPYHHHTVSKAEYCQHLQSTVQLVPITSELIPSLLSSLFLPTFLLVIWENGLEPRHLDELEMLCMCTHKSQLFSLASISANPIKFTGYVLKINNAQSSNVGLVQTNNSQSFLIKTQTKQFEIDMEKASTEASFHGIVNPVVFLLRLVNDGQKALGCLMTE</sequence>
<accession>W6UG88</accession>
<proteinExistence type="predicted"/>
<dbReference type="EMBL" id="APAU02000036">
    <property type="protein sequence ID" value="EUB59986.1"/>
    <property type="molecule type" value="Genomic_DNA"/>
</dbReference>
<comment type="caution">
    <text evidence="1">The sequence shown here is derived from an EMBL/GenBank/DDBJ whole genome shotgun (WGS) entry which is preliminary data.</text>
</comment>
<evidence type="ECO:0000313" key="1">
    <source>
        <dbReference type="EMBL" id="EUB59986.1"/>
    </source>
</evidence>
<name>W6UG88_ECHGR</name>
<organism evidence="1 2">
    <name type="scientific">Echinococcus granulosus</name>
    <name type="common">Hydatid tapeworm</name>
    <dbReference type="NCBI Taxonomy" id="6210"/>
    <lineage>
        <taxon>Eukaryota</taxon>
        <taxon>Metazoa</taxon>
        <taxon>Spiralia</taxon>
        <taxon>Lophotrochozoa</taxon>
        <taxon>Platyhelminthes</taxon>
        <taxon>Cestoda</taxon>
        <taxon>Eucestoda</taxon>
        <taxon>Cyclophyllidea</taxon>
        <taxon>Taeniidae</taxon>
        <taxon>Echinococcus</taxon>
        <taxon>Echinococcus granulosus group</taxon>
    </lineage>
</organism>
<dbReference type="KEGG" id="egl:EGR_05147"/>
<keyword evidence="2" id="KW-1185">Reference proteome</keyword>
<dbReference type="GeneID" id="36340862"/>
<gene>
    <name evidence="1" type="ORF">EGR_05147</name>
</gene>
<evidence type="ECO:0000313" key="2">
    <source>
        <dbReference type="Proteomes" id="UP000019149"/>
    </source>
</evidence>
<protein>
    <submittedName>
        <fullName evidence="1">Uncharacterized protein</fullName>
    </submittedName>
</protein>
<reference evidence="1 2" key="1">
    <citation type="journal article" date="2013" name="Nat. Genet.">
        <title>The genome of the hydatid tapeworm Echinococcus granulosus.</title>
        <authorList>
            <person name="Zheng H."/>
            <person name="Zhang W."/>
            <person name="Zhang L."/>
            <person name="Zhang Z."/>
            <person name="Li J."/>
            <person name="Lu G."/>
            <person name="Zhu Y."/>
            <person name="Wang Y."/>
            <person name="Huang Y."/>
            <person name="Liu J."/>
            <person name="Kang H."/>
            <person name="Chen J."/>
            <person name="Wang L."/>
            <person name="Chen A."/>
            <person name="Yu S."/>
            <person name="Gao Z."/>
            <person name="Jin L."/>
            <person name="Gu W."/>
            <person name="Wang Z."/>
            <person name="Zhao L."/>
            <person name="Shi B."/>
            <person name="Wen H."/>
            <person name="Lin R."/>
            <person name="Jones M.K."/>
            <person name="Brejova B."/>
            <person name="Vinar T."/>
            <person name="Zhao G."/>
            <person name="McManus D.P."/>
            <person name="Chen Z."/>
            <person name="Zhou Y."/>
            <person name="Wang S."/>
        </authorList>
    </citation>
    <scope>NUCLEOTIDE SEQUENCE [LARGE SCALE GENOMIC DNA]</scope>
</reference>
<dbReference type="AlphaFoldDB" id="W6UG88"/>
<dbReference type="RefSeq" id="XP_024351182.1">
    <property type="nucleotide sequence ID" value="XM_024494396.1"/>
</dbReference>